<accession>A0A1Q3CAN3</accession>
<name>A0A1Q3CAN3_CEPFO</name>
<dbReference type="PANTHER" id="PTHR48434">
    <property type="entry name" value="(RAPE) HYPOTHETICAL PROTEIN"/>
    <property type="match status" value="1"/>
</dbReference>
<proteinExistence type="predicted"/>
<dbReference type="AlphaFoldDB" id="A0A1Q3CAN3"/>
<keyword evidence="2" id="KW-1185">Reference proteome</keyword>
<gene>
    <name evidence="1" type="ORF">CFOL_v3_20613</name>
</gene>
<dbReference type="Proteomes" id="UP000187406">
    <property type="component" value="Unassembled WGS sequence"/>
</dbReference>
<evidence type="ECO:0000313" key="2">
    <source>
        <dbReference type="Proteomes" id="UP000187406"/>
    </source>
</evidence>
<sequence length="116" mass="14241">MPYWFINWWGLYWPHKDILPPSVFDVMITFIKNTDQSDKLRPSMIHFFVHCRLSWIMDWDYSIQRTEDTLPTLHRKFWTKWWNNCDVSKCILETVLQSLQNKIQQSQQFTLTKSQI</sequence>
<comment type="caution">
    <text evidence="1">The sequence shown here is derived from an EMBL/GenBank/DDBJ whole genome shotgun (WGS) entry which is preliminary data.</text>
</comment>
<dbReference type="OrthoDB" id="1743486at2759"/>
<protein>
    <submittedName>
        <fullName evidence="1">Uncharacterized protein</fullName>
    </submittedName>
</protein>
<evidence type="ECO:0000313" key="1">
    <source>
        <dbReference type="EMBL" id="GAV77141.1"/>
    </source>
</evidence>
<organism evidence="1 2">
    <name type="scientific">Cephalotus follicularis</name>
    <name type="common">Albany pitcher plant</name>
    <dbReference type="NCBI Taxonomy" id="3775"/>
    <lineage>
        <taxon>Eukaryota</taxon>
        <taxon>Viridiplantae</taxon>
        <taxon>Streptophyta</taxon>
        <taxon>Embryophyta</taxon>
        <taxon>Tracheophyta</taxon>
        <taxon>Spermatophyta</taxon>
        <taxon>Magnoliopsida</taxon>
        <taxon>eudicotyledons</taxon>
        <taxon>Gunneridae</taxon>
        <taxon>Pentapetalae</taxon>
        <taxon>rosids</taxon>
        <taxon>fabids</taxon>
        <taxon>Oxalidales</taxon>
        <taxon>Cephalotaceae</taxon>
        <taxon>Cephalotus</taxon>
    </lineage>
</organism>
<dbReference type="EMBL" id="BDDD01001578">
    <property type="protein sequence ID" value="GAV77141.1"/>
    <property type="molecule type" value="Genomic_DNA"/>
</dbReference>
<dbReference type="InParanoid" id="A0A1Q3CAN3"/>
<reference evidence="2" key="1">
    <citation type="submission" date="2016-04" db="EMBL/GenBank/DDBJ databases">
        <title>Cephalotus genome sequencing.</title>
        <authorList>
            <person name="Fukushima K."/>
            <person name="Hasebe M."/>
            <person name="Fang X."/>
        </authorList>
    </citation>
    <scope>NUCLEOTIDE SEQUENCE [LARGE SCALE GENOMIC DNA]</scope>
    <source>
        <strain evidence="2">cv. St1</strain>
    </source>
</reference>
<dbReference type="PANTHER" id="PTHR48434:SF1">
    <property type="entry name" value="(RAPE) HYPOTHETICAL PROTEIN"/>
    <property type="match status" value="1"/>
</dbReference>